<keyword evidence="3" id="KW-1185">Reference proteome</keyword>
<dbReference type="AlphaFoldDB" id="A0A8H7QDL8"/>
<name>A0A8H7QDL8_9FUNG</name>
<feature type="compositionally biased region" description="Basic residues" evidence="1">
    <location>
        <begin position="1"/>
        <end position="15"/>
    </location>
</feature>
<sequence>MSTNQIKKKGRRLGSKNKLGSKAPGPKRAHLVNQTFLDFPIVAEEAESSTTGRSQHSSFFSTEILQGFESAGSGEINVYPNEENDQVLNQNLVNQNAIDNNGDPSSSTESTHHSINLNAEDEENVPLAEDDGNVPIDSESEDDNSNIEELTEEQITSIENRAAEIPEKGWLDRYLGSIQDKLRGGNAPDEYNQGTIWINPPSISFVLKKKLILNYFTGQEYAYGFPNI</sequence>
<feature type="region of interest" description="Disordered" evidence="1">
    <location>
        <begin position="118"/>
        <end position="147"/>
    </location>
</feature>
<gene>
    <name evidence="2" type="ORF">INT47_010015</name>
</gene>
<organism evidence="2 3">
    <name type="scientific">Mucor saturninus</name>
    <dbReference type="NCBI Taxonomy" id="64648"/>
    <lineage>
        <taxon>Eukaryota</taxon>
        <taxon>Fungi</taxon>
        <taxon>Fungi incertae sedis</taxon>
        <taxon>Mucoromycota</taxon>
        <taxon>Mucoromycotina</taxon>
        <taxon>Mucoromycetes</taxon>
        <taxon>Mucorales</taxon>
        <taxon>Mucorineae</taxon>
        <taxon>Mucoraceae</taxon>
        <taxon>Mucor</taxon>
    </lineage>
</organism>
<protein>
    <submittedName>
        <fullName evidence="2">Uncharacterized protein</fullName>
    </submittedName>
</protein>
<dbReference type="EMBL" id="JAEPRD010000510">
    <property type="protein sequence ID" value="KAG2190949.1"/>
    <property type="molecule type" value="Genomic_DNA"/>
</dbReference>
<feature type="compositionally biased region" description="Acidic residues" evidence="1">
    <location>
        <begin position="119"/>
        <end position="147"/>
    </location>
</feature>
<proteinExistence type="predicted"/>
<evidence type="ECO:0000313" key="3">
    <source>
        <dbReference type="Proteomes" id="UP000603453"/>
    </source>
</evidence>
<comment type="caution">
    <text evidence="2">The sequence shown here is derived from an EMBL/GenBank/DDBJ whole genome shotgun (WGS) entry which is preliminary data.</text>
</comment>
<reference evidence="2" key="1">
    <citation type="submission" date="2020-12" db="EMBL/GenBank/DDBJ databases">
        <title>Metabolic potential, ecology and presence of endohyphal bacteria is reflected in genomic diversity of Mucoromycotina.</title>
        <authorList>
            <person name="Muszewska A."/>
            <person name="Okrasinska A."/>
            <person name="Steczkiewicz K."/>
            <person name="Drgas O."/>
            <person name="Orlowska M."/>
            <person name="Perlinska-Lenart U."/>
            <person name="Aleksandrzak-Piekarczyk T."/>
            <person name="Szatraj K."/>
            <person name="Zielenkiewicz U."/>
            <person name="Pilsyk S."/>
            <person name="Malc E."/>
            <person name="Mieczkowski P."/>
            <person name="Kruszewska J.S."/>
            <person name="Biernat P."/>
            <person name="Pawlowska J."/>
        </authorList>
    </citation>
    <scope>NUCLEOTIDE SEQUENCE</scope>
    <source>
        <strain evidence="2">WA0000017839</strain>
    </source>
</reference>
<accession>A0A8H7QDL8</accession>
<dbReference type="OrthoDB" id="2301581at2759"/>
<dbReference type="Proteomes" id="UP000603453">
    <property type="component" value="Unassembled WGS sequence"/>
</dbReference>
<evidence type="ECO:0000256" key="1">
    <source>
        <dbReference type="SAM" id="MobiDB-lite"/>
    </source>
</evidence>
<feature type="region of interest" description="Disordered" evidence="1">
    <location>
        <begin position="1"/>
        <end position="29"/>
    </location>
</feature>
<evidence type="ECO:0000313" key="2">
    <source>
        <dbReference type="EMBL" id="KAG2190949.1"/>
    </source>
</evidence>